<evidence type="ECO:0000313" key="2">
    <source>
        <dbReference type="Proteomes" id="UP000030101"/>
    </source>
</evidence>
<dbReference type="InterPro" id="IPR032274">
    <property type="entry name" value="DUF4835"/>
</dbReference>
<proteinExistence type="predicted"/>
<gene>
    <name evidence="1" type="ORF">HQ43_00520</name>
</gene>
<dbReference type="Pfam" id="PF16119">
    <property type="entry name" value="DUF4835"/>
    <property type="match status" value="1"/>
</dbReference>
<name>A0ABR4XNZ6_9PORP</name>
<dbReference type="RefSeq" id="WP_036788303.1">
    <property type="nucleotide sequence ID" value="NZ_JQZV01000001.1"/>
</dbReference>
<accession>A0ABR4XNZ6</accession>
<dbReference type="EMBL" id="JQZV01000001">
    <property type="protein sequence ID" value="KGN93655.1"/>
    <property type="molecule type" value="Genomic_DNA"/>
</dbReference>
<reference evidence="1 2" key="1">
    <citation type="submission" date="2014-08" db="EMBL/GenBank/DDBJ databases">
        <title>Porphyromonas canoris strain:OH2762 Genome sequencing.</title>
        <authorList>
            <person name="Wallis C."/>
            <person name="Deusch O."/>
            <person name="O'Flynn C."/>
            <person name="Davis I."/>
            <person name="Jospin G."/>
            <person name="Darling A.E."/>
            <person name="Coil D.A."/>
            <person name="Alexiev A."/>
            <person name="Horsfall A."/>
            <person name="Kirkwood N."/>
            <person name="Harris S."/>
            <person name="Eisen J.A."/>
        </authorList>
    </citation>
    <scope>NUCLEOTIDE SEQUENCE [LARGE SCALE GENOMIC DNA]</scope>
    <source>
        <strain evidence="2">COT-108 OH2762</strain>
    </source>
</reference>
<comment type="caution">
    <text evidence="1">The sequence shown here is derived from an EMBL/GenBank/DDBJ whole genome shotgun (WGS) entry which is preliminary data.</text>
</comment>
<sequence length="282" mass="32530">MRLSRLLLFFSLLVSFSIKEIEAQSSAQFFSVRIDASALPSHQRQAMNSLERESLSYLNAGERQIEVPIPMALLTIYPRQVASSRIVADITIDVRRPVYHSSAYSTLFKWYDKEVVFDYQSSRTIIAYQQEPTSQLEALLSFYREIALGLWLSSFEENGGVAHLRRATTLAKNAASRGEWNGWDANTLSKNRFTLVTDLSEQLLPVWYLYHRKGLDHLMEHSEQAKDEIRKSLEAFEISSEKGSWLWIWEDAKVDEVIRLMGKEPKVVALIKRLFPTKTLHL</sequence>
<protein>
    <submittedName>
        <fullName evidence="1">Uncharacterized protein</fullName>
    </submittedName>
</protein>
<keyword evidence="2" id="KW-1185">Reference proteome</keyword>
<evidence type="ECO:0000313" key="1">
    <source>
        <dbReference type="EMBL" id="KGN93655.1"/>
    </source>
</evidence>
<organism evidence="1 2">
    <name type="scientific">Porphyromonas canoris</name>
    <dbReference type="NCBI Taxonomy" id="36875"/>
    <lineage>
        <taxon>Bacteria</taxon>
        <taxon>Pseudomonadati</taxon>
        <taxon>Bacteroidota</taxon>
        <taxon>Bacteroidia</taxon>
        <taxon>Bacteroidales</taxon>
        <taxon>Porphyromonadaceae</taxon>
        <taxon>Porphyromonas</taxon>
    </lineage>
</organism>
<dbReference type="Proteomes" id="UP000030101">
    <property type="component" value="Unassembled WGS sequence"/>
</dbReference>